<evidence type="ECO:0000259" key="8">
    <source>
        <dbReference type="SMART" id="SM00278"/>
    </source>
</evidence>
<dbReference type="Proteomes" id="UP001432180">
    <property type="component" value="Chromosome"/>
</dbReference>
<organism evidence="9 10">
    <name type="scientific">Thiorhodovibrio winogradskyi</name>
    <dbReference type="NCBI Taxonomy" id="77007"/>
    <lineage>
        <taxon>Bacteria</taxon>
        <taxon>Pseudomonadati</taxon>
        <taxon>Pseudomonadota</taxon>
        <taxon>Gammaproteobacteria</taxon>
        <taxon>Chromatiales</taxon>
        <taxon>Chromatiaceae</taxon>
        <taxon>Thiorhodovibrio</taxon>
    </lineage>
</organism>
<keyword evidence="3 6" id="KW-0238">DNA-binding</keyword>
<dbReference type="Pfam" id="PF14520">
    <property type="entry name" value="HHH_5"/>
    <property type="match status" value="1"/>
</dbReference>
<comment type="domain">
    <text evidence="6">Has three domains with a flexible linker between the domains II and III and assumes an 'L' shape. Domain III is highly mobile and contacts RuvB.</text>
</comment>
<evidence type="ECO:0000256" key="5">
    <source>
        <dbReference type="ARBA" id="ARBA00023204"/>
    </source>
</evidence>
<dbReference type="InterPro" id="IPR003583">
    <property type="entry name" value="Hlx-hairpin-Hlx_DNA-bd_motif"/>
</dbReference>
<dbReference type="SUPFAM" id="SSF50249">
    <property type="entry name" value="Nucleic acid-binding proteins"/>
    <property type="match status" value="1"/>
</dbReference>
<evidence type="ECO:0000256" key="6">
    <source>
        <dbReference type="HAMAP-Rule" id="MF_00031"/>
    </source>
</evidence>
<dbReference type="NCBIfam" id="TIGR00084">
    <property type="entry name" value="ruvA"/>
    <property type="match status" value="1"/>
</dbReference>
<dbReference type="InterPro" id="IPR011114">
    <property type="entry name" value="RuvA_C"/>
</dbReference>
<keyword evidence="2 6" id="KW-0227">DNA damage</keyword>
<evidence type="ECO:0000256" key="7">
    <source>
        <dbReference type="SAM" id="MobiDB-lite"/>
    </source>
</evidence>
<comment type="similarity">
    <text evidence="6">Belongs to the RuvA family.</text>
</comment>
<dbReference type="Gene3D" id="2.40.50.140">
    <property type="entry name" value="Nucleic acid-binding proteins"/>
    <property type="match status" value="1"/>
</dbReference>
<feature type="domain" description="Helix-hairpin-helix DNA-binding motif class 1" evidence="8">
    <location>
        <begin position="108"/>
        <end position="127"/>
    </location>
</feature>
<keyword evidence="1 6" id="KW-0963">Cytoplasm</keyword>
<dbReference type="SUPFAM" id="SSF46929">
    <property type="entry name" value="DNA helicase RuvA subunit, C-terminal domain"/>
    <property type="match status" value="1"/>
</dbReference>
<evidence type="ECO:0000256" key="4">
    <source>
        <dbReference type="ARBA" id="ARBA00023172"/>
    </source>
</evidence>
<gene>
    <name evidence="6 9" type="primary">ruvA</name>
    <name evidence="9" type="ORF">Thiowin_04891</name>
</gene>
<comment type="subunit">
    <text evidence="6">Homotetramer. Forms an RuvA(8)-RuvB(12)-Holliday junction (HJ) complex. HJ DNA is sandwiched between 2 RuvA tetramers; dsDNA enters through RuvA and exits via RuvB. An RuvB hexamer assembles on each DNA strand where it exits the tetramer. Each RuvB hexamer is contacted by two RuvA subunits (via domain III) on 2 adjacent RuvB subunits; this complex drives branch migration. In the full resolvosome a probable DNA-RuvA(4)-RuvB(12)-RuvC(2) complex forms which resolves the HJ.</text>
</comment>
<feature type="region of interest" description="Domain I" evidence="6">
    <location>
        <begin position="1"/>
        <end position="64"/>
    </location>
</feature>
<dbReference type="InterPro" id="IPR012340">
    <property type="entry name" value="NA-bd_OB-fold"/>
</dbReference>
<name>A0ABZ0SGU5_9GAMM</name>
<evidence type="ECO:0000256" key="2">
    <source>
        <dbReference type="ARBA" id="ARBA00022763"/>
    </source>
</evidence>
<feature type="domain" description="Helix-hairpin-helix DNA-binding motif class 1" evidence="8">
    <location>
        <begin position="73"/>
        <end position="92"/>
    </location>
</feature>
<sequence length="211" mass="22288">MIGRIQGTLIAKQPPRLLVDVQGIGYELEAPMSVFYDLPELGARVTLLTHLIVREDAHVLYAFNGEGERALFRQLLKVTGVGAKMALAILSAMDAGRFAECVQYEDLAALCRVPGVGKKTAQRLVIEMKDRLAAGLPAAGAGSDVGSGQGVASGQTRSLAPAPSPLGEAVHALEALGYRPADANRMARAASEQADTTEEIIRLALKSLNRG</sequence>
<dbReference type="GO" id="GO:0016787">
    <property type="term" value="F:hydrolase activity"/>
    <property type="evidence" value="ECO:0007669"/>
    <property type="project" value="UniProtKB-KW"/>
</dbReference>
<dbReference type="HAMAP" id="MF_00031">
    <property type="entry name" value="DNA_HJ_migration_RuvA"/>
    <property type="match status" value="1"/>
</dbReference>
<dbReference type="SUPFAM" id="SSF47781">
    <property type="entry name" value="RuvA domain 2-like"/>
    <property type="match status" value="1"/>
</dbReference>
<dbReference type="Gene3D" id="1.10.150.20">
    <property type="entry name" value="5' to 3' exonuclease, C-terminal subdomain"/>
    <property type="match status" value="1"/>
</dbReference>
<dbReference type="InterPro" id="IPR013849">
    <property type="entry name" value="DNA_helicase_Holl-junc_RuvA_I"/>
</dbReference>
<dbReference type="GO" id="GO:0003678">
    <property type="term" value="F:DNA helicase activity"/>
    <property type="evidence" value="ECO:0007669"/>
    <property type="project" value="UniProtKB-EC"/>
</dbReference>
<dbReference type="Pfam" id="PF01330">
    <property type="entry name" value="RuvA_N"/>
    <property type="match status" value="1"/>
</dbReference>
<dbReference type="InterPro" id="IPR010994">
    <property type="entry name" value="RuvA_2-like"/>
</dbReference>
<keyword evidence="9" id="KW-0347">Helicase</keyword>
<protein>
    <recommendedName>
        <fullName evidence="6">Holliday junction branch migration complex subunit RuvA</fullName>
    </recommendedName>
</protein>
<comment type="caution">
    <text evidence="6">Lacks conserved residue(s) required for the propagation of feature annotation.</text>
</comment>
<dbReference type="Pfam" id="PF07499">
    <property type="entry name" value="RuvA_C"/>
    <property type="match status" value="1"/>
</dbReference>
<dbReference type="Gene3D" id="1.10.8.10">
    <property type="entry name" value="DNA helicase RuvA subunit, C-terminal domain"/>
    <property type="match status" value="1"/>
</dbReference>
<dbReference type="RefSeq" id="WP_328985500.1">
    <property type="nucleotide sequence ID" value="NZ_CP121472.1"/>
</dbReference>
<dbReference type="InterPro" id="IPR036267">
    <property type="entry name" value="RuvA_C_sf"/>
</dbReference>
<keyword evidence="9" id="KW-0067">ATP-binding</keyword>
<dbReference type="SMART" id="SM00278">
    <property type="entry name" value="HhH1"/>
    <property type="match status" value="2"/>
</dbReference>
<keyword evidence="9" id="KW-0547">Nucleotide-binding</keyword>
<feature type="region of interest" description="Disordered" evidence="7">
    <location>
        <begin position="139"/>
        <end position="163"/>
    </location>
</feature>
<proteinExistence type="inferred from homology"/>
<keyword evidence="10" id="KW-1185">Reference proteome</keyword>
<dbReference type="CDD" id="cd14332">
    <property type="entry name" value="UBA_RuvA_C"/>
    <property type="match status" value="1"/>
</dbReference>
<evidence type="ECO:0000256" key="3">
    <source>
        <dbReference type="ARBA" id="ARBA00023125"/>
    </source>
</evidence>
<reference evidence="9 10" key="1">
    <citation type="journal article" date="2023" name="Microorganisms">
        <title>Thiorhodovibrio frisius and Trv. litoralis spp. nov., Two Novel Members from a Clade of Fastidious Purple Sulfur Bacteria That Exhibit Unique Red-Shifted Light-Harvesting Capabilities.</title>
        <authorList>
            <person name="Methner A."/>
            <person name="Kuzyk S.B."/>
            <person name="Petersen J."/>
            <person name="Bauer S."/>
            <person name="Brinkmann H."/>
            <person name="Sichau K."/>
            <person name="Wanner G."/>
            <person name="Wolf J."/>
            <person name="Neumann-Schaal M."/>
            <person name="Henke P."/>
            <person name="Tank M."/>
            <person name="Sproer C."/>
            <person name="Bunk B."/>
            <person name="Overmann J."/>
        </authorList>
    </citation>
    <scope>NUCLEOTIDE SEQUENCE [LARGE SCALE GENOMIC DNA]</scope>
    <source>
        <strain evidence="9 10">DSM 6702</strain>
    </source>
</reference>
<keyword evidence="4 6" id="KW-0233">DNA recombination</keyword>
<evidence type="ECO:0000313" key="9">
    <source>
        <dbReference type="EMBL" id="WPL19747.1"/>
    </source>
</evidence>
<accession>A0ABZ0SGU5</accession>
<feature type="region of interest" description="Domain III" evidence="6">
    <location>
        <begin position="163"/>
        <end position="211"/>
    </location>
</feature>
<dbReference type="EMBL" id="CP121472">
    <property type="protein sequence ID" value="WPL19747.1"/>
    <property type="molecule type" value="Genomic_DNA"/>
</dbReference>
<comment type="function">
    <text evidence="6">The RuvA-RuvB-RuvC complex processes Holliday junction (HJ) DNA during genetic recombination and DNA repair, while the RuvA-RuvB complex plays an important role in the rescue of blocked DNA replication forks via replication fork reversal (RFR). RuvA specifically binds to HJ cruciform DNA, conferring on it an open structure. The RuvB hexamer acts as an ATP-dependent pump, pulling dsDNA into and through the RuvAB complex. HJ branch migration allows RuvC to scan DNA until it finds its consensus sequence, where it cleaves and resolves the cruciform DNA.</text>
</comment>
<comment type="subcellular location">
    <subcellularLocation>
        <location evidence="6">Cytoplasm</location>
    </subcellularLocation>
</comment>
<dbReference type="InterPro" id="IPR000085">
    <property type="entry name" value="RuvA"/>
</dbReference>
<keyword evidence="9" id="KW-0378">Hydrolase</keyword>
<evidence type="ECO:0000313" key="10">
    <source>
        <dbReference type="Proteomes" id="UP001432180"/>
    </source>
</evidence>
<evidence type="ECO:0000256" key="1">
    <source>
        <dbReference type="ARBA" id="ARBA00022490"/>
    </source>
</evidence>
<keyword evidence="5 6" id="KW-0234">DNA repair</keyword>